<name>A0ABY1PT38_9BACT</name>
<feature type="region of interest" description="Disordered" evidence="1">
    <location>
        <begin position="139"/>
        <end position="171"/>
    </location>
</feature>
<evidence type="ECO:0000256" key="1">
    <source>
        <dbReference type="SAM" id="MobiDB-lite"/>
    </source>
</evidence>
<sequence length="302" mass="33419">MLPDPTDQTKLVLFSASTIPFHFIPFQFNRKRSHMTCLVVGASGATGRLLVEQLLSRGLSVRAIVRSLDRLPPAMAEHPNLDLIPASVSQASDSELADFVRDCDAVASCLGHNLTFQGLFGSPRRLVTDTTQRLCNAIMSRPTSSKPCDRPYTDRPHTGHRDTDGSELDQPKQPARFVLMNTAGNSNRDLNEPVSFAHHCVIGLLRYGLPPHADNEAAADFLRTAIGQNHSSVEWAVVRPDTLIDESEVSEYDLHTSPTRDAIFNAGKTSRINVAHLMADLIVNDAIWSRWQGQMPVIYNRE</sequence>
<keyword evidence="4" id="KW-1185">Reference proteome</keyword>
<feature type="compositionally biased region" description="Basic and acidic residues" evidence="1">
    <location>
        <begin position="147"/>
        <end position="164"/>
    </location>
</feature>
<evidence type="ECO:0000313" key="3">
    <source>
        <dbReference type="EMBL" id="SMP44074.1"/>
    </source>
</evidence>
<dbReference type="PANTHER" id="PTHR15020">
    <property type="entry name" value="FLAVIN REDUCTASE-RELATED"/>
    <property type="match status" value="1"/>
</dbReference>
<dbReference type="Proteomes" id="UP001158067">
    <property type="component" value="Unassembled WGS sequence"/>
</dbReference>
<evidence type="ECO:0000313" key="4">
    <source>
        <dbReference type="Proteomes" id="UP001158067"/>
    </source>
</evidence>
<reference evidence="3 4" key="1">
    <citation type="submission" date="2017-05" db="EMBL/GenBank/DDBJ databases">
        <authorList>
            <person name="Varghese N."/>
            <person name="Submissions S."/>
        </authorList>
    </citation>
    <scope>NUCLEOTIDE SEQUENCE [LARGE SCALE GENOMIC DNA]</scope>
    <source>
        <strain evidence="3 4">DSM 25457</strain>
    </source>
</reference>
<dbReference type="Pfam" id="PF13460">
    <property type="entry name" value="NAD_binding_10"/>
    <property type="match status" value="1"/>
</dbReference>
<dbReference type="Gene3D" id="3.40.50.720">
    <property type="entry name" value="NAD(P)-binding Rossmann-like Domain"/>
    <property type="match status" value="2"/>
</dbReference>
<dbReference type="EMBL" id="FXUG01000001">
    <property type="protein sequence ID" value="SMP44074.1"/>
    <property type="molecule type" value="Genomic_DNA"/>
</dbReference>
<dbReference type="InterPro" id="IPR016040">
    <property type="entry name" value="NAD(P)-bd_dom"/>
</dbReference>
<protein>
    <submittedName>
        <fullName evidence="3">NAD(P)H-binding</fullName>
    </submittedName>
</protein>
<dbReference type="InterPro" id="IPR036291">
    <property type="entry name" value="NAD(P)-bd_dom_sf"/>
</dbReference>
<comment type="caution">
    <text evidence="3">The sequence shown here is derived from an EMBL/GenBank/DDBJ whole genome shotgun (WGS) entry which is preliminary data.</text>
</comment>
<feature type="domain" description="NAD(P)-binding" evidence="2">
    <location>
        <begin position="41"/>
        <end position="115"/>
    </location>
</feature>
<proteinExistence type="predicted"/>
<evidence type="ECO:0000259" key="2">
    <source>
        <dbReference type="Pfam" id="PF13460"/>
    </source>
</evidence>
<accession>A0ABY1PT38</accession>
<dbReference type="SUPFAM" id="SSF51735">
    <property type="entry name" value="NAD(P)-binding Rossmann-fold domains"/>
    <property type="match status" value="1"/>
</dbReference>
<dbReference type="PANTHER" id="PTHR15020:SF11">
    <property type="entry name" value="OS06G0360300 PROTEIN"/>
    <property type="match status" value="1"/>
</dbReference>
<organism evidence="3 4">
    <name type="scientific">Neorhodopirellula lusitana</name>
    <dbReference type="NCBI Taxonomy" id="445327"/>
    <lineage>
        <taxon>Bacteria</taxon>
        <taxon>Pseudomonadati</taxon>
        <taxon>Planctomycetota</taxon>
        <taxon>Planctomycetia</taxon>
        <taxon>Pirellulales</taxon>
        <taxon>Pirellulaceae</taxon>
        <taxon>Neorhodopirellula</taxon>
    </lineage>
</organism>
<gene>
    <name evidence="3" type="ORF">SAMN06265222_1011074</name>
</gene>